<keyword evidence="9 11" id="KW-1133">Transmembrane helix</keyword>
<comment type="caution">
    <text evidence="12">The sequence shown here is derived from an EMBL/GenBank/DDBJ whole genome shotgun (WGS) entry which is preliminary data.</text>
</comment>
<reference evidence="12 13" key="1">
    <citation type="submission" date="2018-06" db="EMBL/GenBank/DDBJ databases">
        <title>The Genome of Cuscuta australis (Dodder) Provides Insight into the Evolution of Plant Parasitism.</title>
        <authorList>
            <person name="Liu H."/>
        </authorList>
    </citation>
    <scope>NUCLEOTIDE SEQUENCE [LARGE SCALE GENOMIC DNA]</scope>
    <source>
        <strain evidence="13">cv. Yunnan</strain>
        <tissue evidence="12">Vines</tissue>
    </source>
</reference>
<gene>
    <name evidence="12" type="ORF">DM860_009745</name>
</gene>
<keyword evidence="4 11" id="KW-0337">GPI-anchor biosynthesis</keyword>
<dbReference type="EC" id="2.4.1.-" evidence="11"/>
<dbReference type="GO" id="GO:0000009">
    <property type="term" value="F:alpha-1,6-mannosyltransferase activity"/>
    <property type="evidence" value="ECO:0007669"/>
    <property type="project" value="InterPro"/>
</dbReference>
<evidence type="ECO:0000256" key="3">
    <source>
        <dbReference type="ARBA" id="ARBA00008698"/>
    </source>
</evidence>
<feature type="transmembrane region" description="Helical" evidence="11">
    <location>
        <begin position="96"/>
        <end position="119"/>
    </location>
</feature>
<evidence type="ECO:0000256" key="9">
    <source>
        <dbReference type="ARBA" id="ARBA00022989"/>
    </source>
</evidence>
<evidence type="ECO:0000313" key="12">
    <source>
        <dbReference type="EMBL" id="RAL42963.1"/>
    </source>
</evidence>
<name>A0A328DGA7_9ASTE</name>
<evidence type="ECO:0000256" key="4">
    <source>
        <dbReference type="ARBA" id="ARBA00022502"/>
    </source>
</evidence>
<evidence type="ECO:0000256" key="2">
    <source>
        <dbReference type="ARBA" id="ARBA00004687"/>
    </source>
</evidence>
<feature type="transmembrane region" description="Helical" evidence="11">
    <location>
        <begin position="317"/>
        <end position="335"/>
    </location>
</feature>
<evidence type="ECO:0000313" key="13">
    <source>
        <dbReference type="Proteomes" id="UP000249390"/>
    </source>
</evidence>
<evidence type="ECO:0000256" key="1">
    <source>
        <dbReference type="ARBA" id="ARBA00004477"/>
    </source>
</evidence>
<keyword evidence="13" id="KW-1185">Reference proteome</keyword>
<dbReference type="UniPathway" id="UPA00196"/>
<evidence type="ECO:0000256" key="10">
    <source>
        <dbReference type="ARBA" id="ARBA00023136"/>
    </source>
</evidence>
<dbReference type="EMBL" id="NQVE01000161">
    <property type="protein sequence ID" value="RAL42963.1"/>
    <property type="molecule type" value="Genomic_DNA"/>
</dbReference>
<feature type="transmembrane region" description="Helical" evidence="11">
    <location>
        <begin position="478"/>
        <end position="502"/>
    </location>
</feature>
<keyword evidence="10 11" id="KW-0472">Membrane</keyword>
<dbReference type="Pfam" id="PF04188">
    <property type="entry name" value="Mannosyl_trans2"/>
    <property type="match status" value="1"/>
</dbReference>
<dbReference type="PANTHER" id="PTHR12468">
    <property type="entry name" value="GPI MANNOSYLTRANSFERASE 2"/>
    <property type="match status" value="1"/>
</dbReference>
<evidence type="ECO:0000256" key="6">
    <source>
        <dbReference type="ARBA" id="ARBA00022679"/>
    </source>
</evidence>
<dbReference type="GO" id="GO:0031501">
    <property type="term" value="C:mannosyltransferase complex"/>
    <property type="evidence" value="ECO:0007669"/>
    <property type="project" value="TreeGrafter"/>
</dbReference>
<evidence type="ECO:0000256" key="7">
    <source>
        <dbReference type="ARBA" id="ARBA00022692"/>
    </source>
</evidence>
<keyword evidence="8 11" id="KW-0256">Endoplasmic reticulum</keyword>
<comment type="similarity">
    <text evidence="3 11">Belongs to the PIGV family.</text>
</comment>
<feature type="transmembrane region" description="Helical" evidence="11">
    <location>
        <begin position="245"/>
        <end position="265"/>
    </location>
</feature>
<keyword evidence="7 11" id="KW-0812">Transmembrane</keyword>
<protein>
    <recommendedName>
        <fullName evidence="11">GPI mannosyltransferase 2</fullName>
        <ecNumber evidence="11">2.4.1.-</ecNumber>
    </recommendedName>
</protein>
<proteinExistence type="inferred from homology"/>
<dbReference type="GO" id="GO:0004376">
    <property type="term" value="F:GPI mannosyltransferase activity"/>
    <property type="evidence" value="ECO:0007669"/>
    <property type="project" value="InterPro"/>
</dbReference>
<feature type="transmembrane region" description="Helical" evidence="11">
    <location>
        <begin position="20"/>
        <end position="37"/>
    </location>
</feature>
<dbReference type="PANTHER" id="PTHR12468:SF2">
    <property type="entry name" value="GPI MANNOSYLTRANSFERASE 2"/>
    <property type="match status" value="1"/>
</dbReference>
<feature type="transmembrane region" description="Helical" evidence="11">
    <location>
        <begin position="417"/>
        <end position="438"/>
    </location>
</feature>
<comment type="pathway">
    <text evidence="2 11">Glycolipid biosynthesis; glycosylphosphatidylinositol-anchor biosynthesis.</text>
</comment>
<dbReference type="GO" id="GO:0006506">
    <property type="term" value="P:GPI anchor biosynthetic process"/>
    <property type="evidence" value="ECO:0007669"/>
    <property type="project" value="UniProtKB-UniPathway"/>
</dbReference>
<dbReference type="InterPro" id="IPR007315">
    <property type="entry name" value="PIG-V/Gpi18"/>
</dbReference>
<feature type="transmembrane region" description="Helical" evidence="11">
    <location>
        <begin position="125"/>
        <end position="147"/>
    </location>
</feature>
<dbReference type="AlphaFoldDB" id="A0A328DGA7"/>
<comment type="function">
    <text evidence="11">Mannosyltransferase involved in glycosylphosphatidylinositol-anchor biosynthesis.</text>
</comment>
<keyword evidence="6 11" id="KW-0808">Transferase</keyword>
<feature type="transmembrane region" description="Helical" evidence="11">
    <location>
        <begin position="185"/>
        <end position="210"/>
    </location>
</feature>
<dbReference type="GO" id="GO:0005789">
    <property type="term" value="C:endoplasmic reticulum membrane"/>
    <property type="evidence" value="ECO:0007669"/>
    <property type="project" value="UniProtKB-SubCell"/>
</dbReference>
<sequence>MNQSPMEANNHKQLVLKYAVVSRLVVIFLAILWRCLLSPYDTSASINPSCLTSELNSHAPPVLLPRVAAAIENGIVWDSVYFVRIAQCGYEYEQSYAFFPLLPISISLLSRSVFLPLIPVIGHRAVLGLSGCVLNNIAFVLAALYLYRLSVIVVKDSELAMRASLLFCFNPASVFYSSIYTESLYALFSIGGLYYFTSGARNIATLWFALSGFSRSNGMLTAGYICFQMMHSVYSSAVLKKHAIFVFWELIVGAIRSICIIFPFIGFQAYGYYNMCVGHSRSPWCKKRIPLFYDYIQGHYWGVGFLRYFQIKQIPNFVLASPVLSLALCSIIHYVKLEPKVFLSLGFRRVSSPMNDNKGGQDGARLLVMKDDASYKLNGGGDCALKQRKHVATVGRRQNFTALETGKTDDNNLSTTAIIQVPLVLHLGFMTATAFLVMHVQVATRFLSASPPLYWFSSYVMMSASSSSKRSIAKRGFGCGYCIWVYCWAYIFLGTLLFSNFYPFT</sequence>
<keyword evidence="5 11" id="KW-0328">Glycosyltransferase</keyword>
<evidence type="ECO:0000256" key="11">
    <source>
        <dbReference type="RuleBase" id="RU363112"/>
    </source>
</evidence>
<accession>A0A328DGA7</accession>
<comment type="subcellular location">
    <subcellularLocation>
        <location evidence="1 11">Endoplasmic reticulum membrane</location>
        <topology evidence="1 11">Multi-pass membrane protein</topology>
    </subcellularLocation>
</comment>
<organism evidence="12 13">
    <name type="scientific">Cuscuta australis</name>
    <dbReference type="NCBI Taxonomy" id="267555"/>
    <lineage>
        <taxon>Eukaryota</taxon>
        <taxon>Viridiplantae</taxon>
        <taxon>Streptophyta</taxon>
        <taxon>Embryophyta</taxon>
        <taxon>Tracheophyta</taxon>
        <taxon>Spermatophyta</taxon>
        <taxon>Magnoliopsida</taxon>
        <taxon>eudicotyledons</taxon>
        <taxon>Gunneridae</taxon>
        <taxon>Pentapetalae</taxon>
        <taxon>asterids</taxon>
        <taxon>lamiids</taxon>
        <taxon>Solanales</taxon>
        <taxon>Convolvulaceae</taxon>
        <taxon>Cuscuteae</taxon>
        <taxon>Cuscuta</taxon>
        <taxon>Cuscuta subgen. Grammica</taxon>
        <taxon>Cuscuta sect. Cleistogrammica</taxon>
    </lineage>
</organism>
<dbReference type="Proteomes" id="UP000249390">
    <property type="component" value="Unassembled WGS sequence"/>
</dbReference>
<evidence type="ECO:0000256" key="8">
    <source>
        <dbReference type="ARBA" id="ARBA00022824"/>
    </source>
</evidence>
<evidence type="ECO:0000256" key="5">
    <source>
        <dbReference type="ARBA" id="ARBA00022676"/>
    </source>
</evidence>